<gene>
    <name evidence="1" type="ORF">S01H4_59641</name>
</gene>
<protein>
    <submittedName>
        <fullName evidence="1">Uncharacterized protein</fullName>
    </submittedName>
</protein>
<comment type="caution">
    <text evidence="1">The sequence shown here is derived from an EMBL/GenBank/DDBJ whole genome shotgun (WGS) entry which is preliminary data.</text>
</comment>
<evidence type="ECO:0000313" key="1">
    <source>
        <dbReference type="EMBL" id="GAH10030.1"/>
    </source>
</evidence>
<dbReference type="AlphaFoldDB" id="X1DP67"/>
<name>X1DP67_9ZZZZ</name>
<dbReference type="Gene3D" id="2.40.50.100">
    <property type="match status" value="1"/>
</dbReference>
<accession>X1DP67</accession>
<organism evidence="1">
    <name type="scientific">marine sediment metagenome</name>
    <dbReference type="NCBI Taxonomy" id="412755"/>
    <lineage>
        <taxon>unclassified sequences</taxon>
        <taxon>metagenomes</taxon>
        <taxon>ecological metagenomes</taxon>
    </lineage>
</organism>
<reference evidence="1" key="1">
    <citation type="journal article" date="2014" name="Front. Microbiol.">
        <title>High frequency of phylogenetically diverse reductive dehalogenase-homologous genes in deep subseafloor sedimentary metagenomes.</title>
        <authorList>
            <person name="Kawai M."/>
            <person name="Futagami T."/>
            <person name="Toyoda A."/>
            <person name="Takaki Y."/>
            <person name="Nishi S."/>
            <person name="Hori S."/>
            <person name="Arai W."/>
            <person name="Tsubouchi T."/>
            <person name="Morono Y."/>
            <person name="Uchiyama I."/>
            <person name="Ito T."/>
            <person name="Fujiyama A."/>
            <person name="Inagaki F."/>
            <person name="Takami H."/>
        </authorList>
    </citation>
    <scope>NUCLEOTIDE SEQUENCE</scope>
    <source>
        <strain evidence="1">Expedition CK06-06</strain>
    </source>
</reference>
<sequence>MATGGVLEDVLVQVGDNVQAGDVLARLDGTDVQQALANAELQLLQSTMQTDATATETGISYSDIAVAQAQLNLEKVQSDLDALLNWEADEGDIALAEANLESAQAGYNAARGQEASASYNTQVSGINLEQVQRDLATAQENYD</sequence>
<proteinExistence type="predicted"/>
<dbReference type="EMBL" id="BART01035008">
    <property type="protein sequence ID" value="GAH10030.1"/>
    <property type="molecule type" value="Genomic_DNA"/>
</dbReference>
<feature type="non-terminal residue" evidence="1">
    <location>
        <position position="143"/>
    </location>
</feature>